<feature type="domain" description="Ketoreductase" evidence="2">
    <location>
        <begin position="233"/>
        <end position="408"/>
    </location>
</feature>
<dbReference type="PANTHER" id="PTHR42760">
    <property type="entry name" value="SHORT-CHAIN DEHYDROGENASES/REDUCTASES FAMILY MEMBER"/>
    <property type="match status" value="1"/>
</dbReference>
<dbReference type="SMART" id="SM00822">
    <property type="entry name" value="PKS_KR"/>
    <property type="match status" value="1"/>
</dbReference>
<dbReference type="Proteomes" id="UP001163739">
    <property type="component" value="Chromosome"/>
</dbReference>
<organism evidence="3 4">
    <name type="scientific">Alkalimarinus alittae</name>
    <dbReference type="NCBI Taxonomy" id="2961619"/>
    <lineage>
        <taxon>Bacteria</taxon>
        <taxon>Pseudomonadati</taxon>
        <taxon>Pseudomonadota</taxon>
        <taxon>Gammaproteobacteria</taxon>
        <taxon>Alteromonadales</taxon>
        <taxon>Alteromonadaceae</taxon>
        <taxon>Alkalimarinus</taxon>
    </lineage>
</organism>
<keyword evidence="3" id="KW-0560">Oxidoreductase</keyword>
<proteinExistence type="inferred from homology"/>
<dbReference type="InterPro" id="IPR057326">
    <property type="entry name" value="KR_dom"/>
</dbReference>
<evidence type="ECO:0000256" key="1">
    <source>
        <dbReference type="ARBA" id="ARBA00006484"/>
    </source>
</evidence>
<dbReference type="PROSITE" id="PS00061">
    <property type="entry name" value="ADH_SHORT"/>
    <property type="match status" value="1"/>
</dbReference>
<comment type="similarity">
    <text evidence="1">Belongs to the short-chain dehydrogenases/reductases (SDR) family.</text>
</comment>
<dbReference type="InterPro" id="IPR036291">
    <property type="entry name" value="NAD(P)-bd_dom_sf"/>
</dbReference>
<reference evidence="3" key="1">
    <citation type="submission" date="2022-06" db="EMBL/GenBank/DDBJ databases">
        <title>Alkalimarinus sp. nov., isolated from gut of a Alitta virens.</title>
        <authorList>
            <person name="Yang A.I."/>
            <person name="Shin N.-R."/>
        </authorList>
    </citation>
    <scope>NUCLEOTIDE SEQUENCE</scope>
    <source>
        <strain evidence="3">A2M4</strain>
    </source>
</reference>
<keyword evidence="4" id="KW-1185">Reference proteome</keyword>
<dbReference type="SUPFAM" id="SSF51735">
    <property type="entry name" value="NAD(P)-binding Rossmann-fold domains"/>
    <property type="match status" value="2"/>
</dbReference>
<dbReference type="PANTHER" id="PTHR42760:SF78">
    <property type="entry name" value="3-OXOACYL-[ACYL-CARRIER-PROTEIN] REDUCTASE [NADH]"/>
    <property type="match status" value="1"/>
</dbReference>
<dbReference type="Gene3D" id="3.40.50.720">
    <property type="entry name" value="NAD(P)-binding Rossmann-like Domain"/>
    <property type="match status" value="2"/>
</dbReference>
<dbReference type="GO" id="GO:0004316">
    <property type="term" value="F:3-oxoacyl-[acyl-carrier-protein] reductase (NADPH) activity"/>
    <property type="evidence" value="ECO:0007669"/>
    <property type="project" value="UniProtKB-EC"/>
</dbReference>
<evidence type="ECO:0000313" key="3">
    <source>
        <dbReference type="EMBL" id="UZE95039.1"/>
    </source>
</evidence>
<dbReference type="EMBL" id="CP100390">
    <property type="protein sequence ID" value="UZE95039.1"/>
    <property type="molecule type" value="Genomic_DNA"/>
</dbReference>
<dbReference type="Pfam" id="PF13561">
    <property type="entry name" value="adh_short_C2"/>
    <property type="match status" value="1"/>
</dbReference>
<sequence length="471" mass="49392">MSDLYHKVSNSPVGRSVVSALNLPAPVILERHSRSNAPFLEGEALISGAPGGTALETICGVLGASTASLFALDTTSLIAAKDIKSKTKVSAIKADAIDAKRRFKALVFDATGITTTEDLKAVYTFFHPIIRNVAKCGRIVIVGIEPSACTTPAMAASQKALEGFIRSVAKETGKKGITAQVIYTTKGAESHIESPLRFCLSARSAYVSGQTLSVSKATKSKAAFDWNTPLKDKVALVTGASRGIGEAIAKTLARDGAQVVCLDVPQAKDALESVAASIGGTALALDITATDAPQIISAHFQKEFDGLDIIVHNAGITRDKTLGRMPEHFWDLLIDINLSSEERINDALFADEVFNKNARIVCVSSISGIAGNVGQSNYAASKSGVIGYVESLSKQLKGGVTINAVAPGFIETQMTAAIPFVIREAGRRMNSLNQGGQPEDVAEAIAFFSSPASQGVNGNILRVCGQSLIGK</sequence>
<dbReference type="PRINTS" id="PR00080">
    <property type="entry name" value="SDRFAMILY"/>
</dbReference>
<dbReference type="NCBIfam" id="NF006110">
    <property type="entry name" value="PRK08261.1"/>
    <property type="match status" value="1"/>
</dbReference>
<dbReference type="InterPro" id="IPR002347">
    <property type="entry name" value="SDR_fam"/>
</dbReference>
<dbReference type="RefSeq" id="WP_265046531.1">
    <property type="nucleotide sequence ID" value="NZ_CP100390.1"/>
</dbReference>
<dbReference type="InterPro" id="IPR020904">
    <property type="entry name" value="Sc_DH/Rdtase_CS"/>
</dbReference>
<accession>A0ABY6MYY5</accession>
<gene>
    <name evidence="3" type="ORF">NKI27_13295</name>
</gene>
<evidence type="ECO:0000313" key="4">
    <source>
        <dbReference type="Proteomes" id="UP001163739"/>
    </source>
</evidence>
<protein>
    <submittedName>
        <fullName evidence="3">3-oxoacyl-ACP reductase</fullName>
        <ecNumber evidence="3">1.1.1.100</ecNumber>
    </submittedName>
</protein>
<dbReference type="EC" id="1.1.1.100" evidence="3"/>
<dbReference type="PRINTS" id="PR00081">
    <property type="entry name" value="GDHRDH"/>
</dbReference>
<evidence type="ECO:0000259" key="2">
    <source>
        <dbReference type="SMART" id="SM00822"/>
    </source>
</evidence>
<name>A0ABY6MYY5_9ALTE</name>